<dbReference type="SMART" id="SM00267">
    <property type="entry name" value="GGDEF"/>
    <property type="match status" value="1"/>
</dbReference>
<dbReference type="GO" id="GO:0052621">
    <property type="term" value="F:diguanylate cyclase activity"/>
    <property type="evidence" value="ECO:0007669"/>
    <property type="project" value="UniProtKB-EC"/>
</dbReference>
<dbReference type="Proteomes" id="UP001172687">
    <property type="component" value="Unassembled WGS sequence"/>
</dbReference>
<dbReference type="Pfam" id="PF00990">
    <property type="entry name" value="GGDEF"/>
    <property type="match status" value="1"/>
</dbReference>
<dbReference type="NCBIfam" id="TIGR00254">
    <property type="entry name" value="GGDEF"/>
    <property type="match status" value="1"/>
</dbReference>
<evidence type="ECO:0000313" key="5">
    <source>
        <dbReference type="Proteomes" id="UP001172687"/>
    </source>
</evidence>
<dbReference type="PROSITE" id="PS50887">
    <property type="entry name" value="GGDEF"/>
    <property type="match status" value="1"/>
</dbReference>
<dbReference type="InterPro" id="IPR013656">
    <property type="entry name" value="PAS_4"/>
</dbReference>
<dbReference type="PROSITE" id="PS50112">
    <property type="entry name" value="PAS"/>
    <property type="match status" value="2"/>
</dbReference>
<evidence type="ECO:0000259" key="3">
    <source>
        <dbReference type="PROSITE" id="PS50887"/>
    </source>
</evidence>
<keyword evidence="5" id="KW-1185">Reference proteome</keyword>
<dbReference type="SUPFAM" id="SSF55073">
    <property type="entry name" value="Nucleotide cyclase"/>
    <property type="match status" value="1"/>
</dbReference>
<dbReference type="RefSeq" id="WP_220096306.1">
    <property type="nucleotide sequence ID" value="NZ_CP082302.1"/>
</dbReference>
<comment type="caution">
    <text evidence="4">The sequence shown here is derived from an EMBL/GenBank/DDBJ whole genome shotgun (WGS) entry which is preliminary data.</text>
</comment>
<dbReference type="Gene3D" id="3.30.450.20">
    <property type="entry name" value="PAS domain"/>
    <property type="match status" value="2"/>
</dbReference>
<sequence>MQLLVLPRIRYADGRAPPNLGAGGVMGREAAGLNLHGEAMLDAVFEHLYNAMVITDADFDGGPFFQRCNPAFCAMTGYTEEELIGQSPRILQGPETDRKVIDELERKIRAGEFFEGSTINYRKDGLSYVVQWNISPVRDADGAIVAYVSIQQDITARLAAERERSLLAEALNAATDPVIVMDKNFIIVFANNAFGREVGRPVDDILGHSAFELRPRTAEGLAEPQIRRVLAEGSPYHGVVSFEAPTGKRLHVDLSISSLIGYHDPNGHYVAIAPNITHMVEQQMVLQEMANIDALTGLLNRRSGQIALEIELQKAAESGAPISVAMGDIDHFKRINDRLGHAVGDDVLRSVAGSLRDGLRRNDVAIRWGGEEFLVFLPNTPLDDAVPLTERIRNHVATTPQIASDSVTMSFGVGQWRPGESVAAFVERIDAAMYEAKSGGRDRVVSSP</sequence>
<reference evidence="4" key="1">
    <citation type="submission" date="2023-07" db="EMBL/GenBank/DDBJ databases">
        <title>Degradation of tert-butanol by M. austroafricanum TBA100.</title>
        <authorList>
            <person name="Helbich S."/>
            <person name="Vainshtein Y."/>
        </authorList>
    </citation>
    <scope>NUCLEOTIDE SEQUENCE</scope>
    <source>
        <strain evidence="4">TBA100</strain>
    </source>
</reference>
<evidence type="ECO:0000313" key="4">
    <source>
        <dbReference type="EMBL" id="MDN4519445.1"/>
    </source>
</evidence>
<accession>A0ABT8HFB2</accession>
<feature type="domain" description="PAS" evidence="1">
    <location>
        <begin position="37"/>
        <end position="111"/>
    </location>
</feature>
<dbReference type="InterPro" id="IPR000700">
    <property type="entry name" value="PAS-assoc_C"/>
</dbReference>
<dbReference type="InterPro" id="IPR043128">
    <property type="entry name" value="Rev_trsase/Diguanyl_cyclase"/>
</dbReference>
<feature type="domain" description="PAC" evidence="2">
    <location>
        <begin position="112"/>
        <end position="166"/>
    </location>
</feature>
<dbReference type="PANTHER" id="PTHR44757">
    <property type="entry name" value="DIGUANYLATE CYCLASE DGCP"/>
    <property type="match status" value="1"/>
</dbReference>
<dbReference type="SMART" id="SM00091">
    <property type="entry name" value="PAS"/>
    <property type="match status" value="2"/>
</dbReference>
<keyword evidence="4" id="KW-0808">Transferase</keyword>
<proteinExistence type="predicted"/>
<gene>
    <name evidence="4" type="ORF">QYF68_16710</name>
</gene>
<dbReference type="Pfam" id="PF13426">
    <property type="entry name" value="PAS_9"/>
    <property type="match status" value="1"/>
</dbReference>
<dbReference type="EMBL" id="JAUHTC010000054">
    <property type="protein sequence ID" value="MDN4519445.1"/>
    <property type="molecule type" value="Genomic_DNA"/>
</dbReference>
<dbReference type="CDD" id="cd01949">
    <property type="entry name" value="GGDEF"/>
    <property type="match status" value="1"/>
</dbReference>
<feature type="domain" description="GGDEF" evidence="3">
    <location>
        <begin position="320"/>
        <end position="448"/>
    </location>
</feature>
<dbReference type="Gene3D" id="3.30.70.270">
    <property type="match status" value="1"/>
</dbReference>
<dbReference type="Pfam" id="PF08448">
    <property type="entry name" value="PAS_4"/>
    <property type="match status" value="1"/>
</dbReference>
<organism evidence="4 5">
    <name type="scientific">Mycolicibacterium austroafricanum</name>
    <name type="common">Mycobacterium austroafricanum</name>
    <dbReference type="NCBI Taxonomy" id="39687"/>
    <lineage>
        <taxon>Bacteria</taxon>
        <taxon>Bacillati</taxon>
        <taxon>Actinomycetota</taxon>
        <taxon>Actinomycetes</taxon>
        <taxon>Mycobacteriales</taxon>
        <taxon>Mycobacteriaceae</taxon>
        <taxon>Mycolicibacterium</taxon>
    </lineage>
</organism>
<dbReference type="PANTHER" id="PTHR44757:SF2">
    <property type="entry name" value="BIOFILM ARCHITECTURE MAINTENANCE PROTEIN MBAA"/>
    <property type="match status" value="1"/>
</dbReference>
<dbReference type="SUPFAM" id="SSF55785">
    <property type="entry name" value="PYP-like sensor domain (PAS domain)"/>
    <property type="match status" value="2"/>
</dbReference>
<dbReference type="PROSITE" id="PS50113">
    <property type="entry name" value="PAC"/>
    <property type="match status" value="1"/>
</dbReference>
<dbReference type="CDD" id="cd00130">
    <property type="entry name" value="PAS"/>
    <property type="match status" value="2"/>
</dbReference>
<dbReference type="NCBIfam" id="TIGR00229">
    <property type="entry name" value="sensory_box"/>
    <property type="match status" value="2"/>
</dbReference>
<evidence type="ECO:0000259" key="1">
    <source>
        <dbReference type="PROSITE" id="PS50112"/>
    </source>
</evidence>
<dbReference type="SMART" id="SM00086">
    <property type="entry name" value="PAC"/>
    <property type="match status" value="1"/>
</dbReference>
<feature type="domain" description="PAS" evidence="1">
    <location>
        <begin position="163"/>
        <end position="233"/>
    </location>
</feature>
<keyword evidence="4" id="KW-0548">Nucleotidyltransferase</keyword>
<dbReference type="InterPro" id="IPR035965">
    <property type="entry name" value="PAS-like_dom_sf"/>
</dbReference>
<evidence type="ECO:0000259" key="2">
    <source>
        <dbReference type="PROSITE" id="PS50113"/>
    </source>
</evidence>
<dbReference type="InterPro" id="IPR052155">
    <property type="entry name" value="Biofilm_reg_signaling"/>
</dbReference>
<dbReference type="InterPro" id="IPR000014">
    <property type="entry name" value="PAS"/>
</dbReference>
<name>A0ABT8HFB2_MYCAO</name>
<protein>
    <submittedName>
        <fullName evidence="4">Diguanylate cyclase</fullName>
        <ecNumber evidence="4">2.7.7.65</ecNumber>
    </submittedName>
</protein>
<dbReference type="InterPro" id="IPR029787">
    <property type="entry name" value="Nucleotide_cyclase"/>
</dbReference>
<dbReference type="InterPro" id="IPR000160">
    <property type="entry name" value="GGDEF_dom"/>
</dbReference>
<dbReference type="EC" id="2.7.7.65" evidence="4"/>
<dbReference type="InterPro" id="IPR001610">
    <property type="entry name" value="PAC"/>
</dbReference>